<dbReference type="AlphaFoldDB" id="A0A840XWD2"/>
<dbReference type="Proteomes" id="UP000562254">
    <property type="component" value="Unassembled WGS sequence"/>
</dbReference>
<comment type="caution">
    <text evidence="1">The sequence shown here is derived from an EMBL/GenBank/DDBJ whole genome shotgun (WGS) entry which is preliminary data.</text>
</comment>
<proteinExistence type="predicted"/>
<dbReference type="GO" id="GO:0019171">
    <property type="term" value="F:(3R)-hydroxyacyl-[acyl-carrier-protein] dehydratase activity"/>
    <property type="evidence" value="ECO:0007669"/>
    <property type="project" value="TreeGrafter"/>
</dbReference>
<evidence type="ECO:0000313" key="1">
    <source>
        <dbReference type="EMBL" id="MBB5690939.1"/>
    </source>
</evidence>
<dbReference type="InterPro" id="IPR052741">
    <property type="entry name" value="Mitochondrial_HTD2"/>
</dbReference>
<dbReference type="InterPro" id="IPR029069">
    <property type="entry name" value="HotDog_dom_sf"/>
</dbReference>
<organism evidence="1 2">
    <name type="scientific">Neoroseomonas alkaliterrae</name>
    <dbReference type="NCBI Taxonomy" id="1452450"/>
    <lineage>
        <taxon>Bacteria</taxon>
        <taxon>Pseudomonadati</taxon>
        <taxon>Pseudomonadota</taxon>
        <taxon>Alphaproteobacteria</taxon>
        <taxon>Acetobacterales</taxon>
        <taxon>Acetobacteraceae</taxon>
        <taxon>Neoroseomonas</taxon>
    </lineage>
</organism>
<dbReference type="EC" id="4.2.1.153" evidence="1"/>
<dbReference type="Gene3D" id="3.10.129.10">
    <property type="entry name" value="Hotdog Thioesterase"/>
    <property type="match status" value="1"/>
</dbReference>
<protein>
    <submittedName>
        <fullName evidence="1">3-methylfumaryl-CoA hydratase</fullName>
        <ecNumber evidence="1">4.2.1.153</ecNumber>
    </submittedName>
</protein>
<keyword evidence="1" id="KW-0456">Lyase</keyword>
<dbReference type="SUPFAM" id="SSF54637">
    <property type="entry name" value="Thioesterase/thiol ester dehydrase-isomerase"/>
    <property type="match status" value="1"/>
</dbReference>
<dbReference type="RefSeq" id="WP_184486337.1">
    <property type="nucleotide sequence ID" value="NZ_JAAEDJ010000002.1"/>
</dbReference>
<accession>A0A840XWD2</accession>
<evidence type="ECO:0000313" key="2">
    <source>
        <dbReference type="Proteomes" id="UP000562254"/>
    </source>
</evidence>
<dbReference type="PANTHER" id="PTHR28152:SF1">
    <property type="entry name" value="HYDROXYACYL-THIOESTER DEHYDRATASE TYPE 2, MITOCHONDRIAL"/>
    <property type="match status" value="1"/>
</dbReference>
<sequence length="291" mass="31383">MTTDAEFEAAIAALQHWVGRERIVEDEIGLSSARRIAGMLDMDPASLKQGDALPPHWFTMFFPDIARQSDIGPDGHPEKGVFLPPIPLPRRMGAGRRVTISGALRIGEPAIKRAIVAQVAPKIGRTGRMAVLTMRHVIETRGEVIAVDEFDALYREAPPPGQASAVSPPQPAPANGIYADRVLLSSALVFRYSAVTWNAHRIHYDADYARQEEGYPAAVQNGGLTMQLVLDAALKRAPGRLTGFTARLTRPLWVGDTVTLCGAAPSGGRMACWAADKDGHLCAAMELEFAA</sequence>
<name>A0A840XWD2_9PROT</name>
<dbReference type="PANTHER" id="PTHR28152">
    <property type="entry name" value="HYDROXYACYL-THIOESTER DEHYDRATASE TYPE 2, MITOCHONDRIAL"/>
    <property type="match status" value="1"/>
</dbReference>
<reference evidence="1 2" key="1">
    <citation type="submission" date="2020-08" db="EMBL/GenBank/DDBJ databases">
        <title>Genomic Encyclopedia of Type Strains, Phase IV (KMG-IV): sequencing the most valuable type-strain genomes for metagenomic binning, comparative biology and taxonomic classification.</title>
        <authorList>
            <person name="Goeker M."/>
        </authorList>
    </citation>
    <scope>NUCLEOTIDE SEQUENCE [LARGE SCALE GENOMIC DNA]</scope>
    <source>
        <strain evidence="1 2">DSM 25895</strain>
    </source>
</reference>
<dbReference type="EMBL" id="JACIJE010000009">
    <property type="protein sequence ID" value="MBB5690939.1"/>
    <property type="molecule type" value="Genomic_DNA"/>
</dbReference>
<gene>
    <name evidence="1" type="ORF">FHS88_003082</name>
</gene>
<keyword evidence="2" id="KW-1185">Reference proteome</keyword>